<evidence type="ECO:0000256" key="4">
    <source>
        <dbReference type="ARBA" id="ARBA00023125"/>
    </source>
</evidence>
<dbReference type="GO" id="GO:0005829">
    <property type="term" value="C:cytosol"/>
    <property type="evidence" value="ECO:0007669"/>
    <property type="project" value="TreeGrafter"/>
</dbReference>
<evidence type="ECO:0000256" key="2">
    <source>
        <dbReference type="ARBA" id="ARBA00023012"/>
    </source>
</evidence>
<sequence>MNERLYKELKNIPILCVEDENGIREVIVQTLKYYFDEVYEARDGNEAFEIYEYYKPKIILTDIQMKNCDGVEFIKRVRENDLNTTIFVLTAFSNEEYLMNLINLNINHYILKPLNLKKLNEALIKYLNKNHKPIKITEDLILDIEKRELIYKDSEIIPLRKREKDFLQLLVQRRDSIVTYMQIEEELWLDKEMTSHALKSFIKDLRAKLPLNIIKNVPQEGYTLII</sequence>
<dbReference type="InterPro" id="IPR011006">
    <property type="entry name" value="CheY-like_superfamily"/>
</dbReference>
<dbReference type="InterPro" id="IPR016032">
    <property type="entry name" value="Sig_transdc_resp-reg_C-effctor"/>
</dbReference>
<evidence type="ECO:0000259" key="9">
    <source>
        <dbReference type="PROSITE" id="PS51755"/>
    </source>
</evidence>
<dbReference type="Proteomes" id="UP000290092">
    <property type="component" value="Unassembled WGS sequence"/>
</dbReference>
<evidence type="ECO:0000256" key="6">
    <source>
        <dbReference type="PROSITE-ProRule" id="PRU00169"/>
    </source>
</evidence>
<proteinExistence type="predicted"/>
<dbReference type="PANTHER" id="PTHR48111:SF1">
    <property type="entry name" value="TWO-COMPONENT RESPONSE REGULATOR ORR33"/>
    <property type="match status" value="1"/>
</dbReference>
<protein>
    <submittedName>
        <fullName evidence="10">DNA-binding response regulator</fullName>
    </submittedName>
</protein>
<dbReference type="Pfam" id="PF00072">
    <property type="entry name" value="Response_reg"/>
    <property type="match status" value="1"/>
</dbReference>
<dbReference type="GO" id="GO:0000156">
    <property type="term" value="F:phosphorelay response regulator activity"/>
    <property type="evidence" value="ECO:0007669"/>
    <property type="project" value="TreeGrafter"/>
</dbReference>
<feature type="DNA-binding region" description="OmpR/PhoB-type" evidence="7">
    <location>
        <begin position="132"/>
        <end position="226"/>
    </location>
</feature>
<accession>A0AAX2AJ60</accession>
<keyword evidence="4 7" id="KW-0238">DNA-binding</keyword>
<dbReference type="Gene3D" id="1.10.10.10">
    <property type="entry name" value="Winged helix-like DNA-binding domain superfamily/Winged helix DNA-binding domain"/>
    <property type="match status" value="1"/>
</dbReference>
<dbReference type="PANTHER" id="PTHR48111">
    <property type="entry name" value="REGULATOR OF RPOS"/>
    <property type="match status" value="1"/>
</dbReference>
<dbReference type="SMART" id="SM00862">
    <property type="entry name" value="Trans_reg_C"/>
    <property type="match status" value="1"/>
</dbReference>
<dbReference type="EMBL" id="NXID01000005">
    <property type="protein sequence ID" value="RXK16670.1"/>
    <property type="molecule type" value="Genomic_DNA"/>
</dbReference>
<gene>
    <name evidence="10" type="ORF">CP985_02700</name>
</gene>
<evidence type="ECO:0000256" key="5">
    <source>
        <dbReference type="ARBA" id="ARBA00023163"/>
    </source>
</evidence>
<dbReference type="GO" id="GO:0032993">
    <property type="term" value="C:protein-DNA complex"/>
    <property type="evidence" value="ECO:0007669"/>
    <property type="project" value="TreeGrafter"/>
</dbReference>
<comment type="caution">
    <text evidence="10">The sequence shown here is derived from an EMBL/GenBank/DDBJ whole genome shotgun (WGS) entry which is preliminary data.</text>
</comment>
<feature type="domain" description="Response regulatory" evidence="8">
    <location>
        <begin position="13"/>
        <end position="127"/>
    </location>
</feature>
<dbReference type="InterPro" id="IPR001789">
    <property type="entry name" value="Sig_transdc_resp-reg_receiver"/>
</dbReference>
<dbReference type="InterPro" id="IPR001867">
    <property type="entry name" value="OmpR/PhoB-type_DNA-bd"/>
</dbReference>
<dbReference type="Pfam" id="PF00486">
    <property type="entry name" value="Trans_reg_C"/>
    <property type="match status" value="1"/>
</dbReference>
<keyword evidence="2" id="KW-0902">Two-component regulatory system</keyword>
<keyword evidence="1 6" id="KW-0597">Phosphoprotein</keyword>
<evidence type="ECO:0000256" key="3">
    <source>
        <dbReference type="ARBA" id="ARBA00023015"/>
    </source>
</evidence>
<dbReference type="Gene3D" id="3.40.50.2300">
    <property type="match status" value="1"/>
</dbReference>
<dbReference type="GO" id="GO:0006355">
    <property type="term" value="P:regulation of DNA-templated transcription"/>
    <property type="evidence" value="ECO:0007669"/>
    <property type="project" value="InterPro"/>
</dbReference>
<evidence type="ECO:0000259" key="8">
    <source>
        <dbReference type="PROSITE" id="PS50110"/>
    </source>
</evidence>
<evidence type="ECO:0000256" key="1">
    <source>
        <dbReference type="ARBA" id="ARBA00022553"/>
    </source>
</evidence>
<dbReference type="AlphaFoldDB" id="A0AAX2AJ60"/>
<organism evidence="10 11">
    <name type="scientific">Malaciobacter mytili LMG 24559</name>
    <dbReference type="NCBI Taxonomy" id="1032238"/>
    <lineage>
        <taxon>Bacteria</taxon>
        <taxon>Pseudomonadati</taxon>
        <taxon>Campylobacterota</taxon>
        <taxon>Epsilonproteobacteria</taxon>
        <taxon>Campylobacterales</taxon>
        <taxon>Arcobacteraceae</taxon>
        <taxon>Malaciobacter</taxon>
    </lineage>
</organism>
<dbReference type="PROSITE" id="PS51755">
    <property type="entry name" value="OMPR_PHOB"/>
    <property type="match status" value="1"/>
</dbReference>
<keyword evidence="11" id="KW-1185">Reference proteome</keyword>
<dbReference type="RefSeq" id="WP_114841482.1">
    <property type="nucleotide sequence ID" value="NZ_CP031219.1"/>
</dbReference>
<evidence type="ECO:0000313" key="11">
    <source>
        <dbReference type="Proteomes" id="UP000290092"/>
    </source>
</evidence>
<name>A0AAX2AJ60_9BACT</name>
<dbReference type="KEGG" id="amyt:AMYT_1029"/>
<dbReference type="SMART" id="SM00448">
    <property type="entry name" value="REC"/>
    <property type="match status" value="1"/>
</dbReference>
<dbReference type="GO" id="GO:0000976">
    <property type="term" value="F:transcription cis-regulatory region binding"/>
    <property type="evidence" value="ECO:0007669"/>
    <property type="project" value="TreeGrafter"/>
</dbReference>
<dbReference type="PROSITE" id="PS50110">
    <property type="entry name" value="RESPONSE_REGULATORY"/>
    <property type="match status" value="1"/>
</dbReference>
<dbReference type="SUPFAM" id="SSF46894">
    <property type="entry name" value="C-terminal effector domain of the bipartite response regulators"/>
    <property type="match status" value="1"/>
</dbReference>
<evidence type="ECO:0000313" key="10">
    <source>
        <dbReference type="EMBL" id="RXK16670.1"/>
    </source>
</evidence>
<keyword evidence="3" id="KW-0805">Transcription regulation</keyword>
<feature type="domain" description="OmpR/PhoB-type" evidence="9">
    <location>
        <begin position="132"/>
        <end position="226"/>
    </location>
</feature>
<evidence type="ECO:0000256" key="7">
    <source>
        <dbReference type="PROSITE-ProRule" id="PRU01091"/>
    </source>
</evidence>
<dbReference type="SUPFAM" id="SSF52172">
    <property type="entry name" value="CheY-like"/>
    <property type="match status" value="1"/>
</dbReference>
<keyword evidence="5" id="KW-0804">Transcription</keyword>
<dbReference type="InterPro" id="IPR036388">
    <property type="entry name" value="WH-like_DNA-bd_sf"/>
</dbReference>
<dbReference type="InterPro" id="IPR039420">
    <property type="entry name" value="WalR-like"/>
</dbReference>
<feature type="modified residue" description="4-aspartylphosphate" evidence="6">
    <location>
        <position position="62"/>
    </location>
</feature>
<reference evidence="10 11" key="1">
    <citation type="submission" date="2017-09" db="EMBL/GenBank/DDBJ databases">
        <title>Genomics of the genus Arcobacter.</title>
        <authorList>
            <person name="Perez-Cataluna A."/>
            <person name="Figueras M.J."/>
            <person name="Salas-Masso N."/>
        </authorList>
    </citation>
    <scope>NUCLEOTIDE SEQUENCE [LARGE SCALE GENOMIC DNA]</scope>
    <source>
        <strain evidence="10 11">CECT 7386</strain>
    </source>
</reference>